<evidence type="ECO:0000256" key="3">
    <source>
        <dbReference type="ARBA" id="ARBA00022989"/>
    </source>
</evidence>
<dbReference type="GO" id="GO:0043953">
    <property type="term" value="P:protein transport by the Tat complex"/>
    <property type="evidence" value="ECO:0007669"/>
    <property type="project" value="TreeGrafter"/>
</dbReference>
<dbReference type="PRINTS" id="PR01840">
    <property type="entry name" value="TATCFAMILY"/>
</dbReference>
<dbReference type="EMBL" id="DRND01000305">
    <property type="protein sequence ID" value="HFC47000.1"/>
    <property type="molecule type" value="Genomic_DNA"/>
</dbReference>
<dbReference type="PANTHER" id="PTHR30371">
    <property type="entry name" value="SEC-INDEPENDENT PROTEIN TRANSLOCASE PROTEIN TATC"/>
    <property type="match status" value="1"/>
</dbReference>
<feature type="non-terminal residue" evidence="6">
    <location>
        <position position="144"/>
    </location>
</feature>
<organism evidence="6">
    <name type="scientific">Dissulfuribacter thermophilus</name>
    <dbReference type="NCBI Taxonomy" id="1156395"/>
    <lineage>
        <taxon>Bacteria</taxon>
        <taxon>Pseudomonadati</taxon>
        <taxon>Thermodesulfobacteriota</taxon>
        <taxon>Dissulfuribacteria</taxon>
        <taxon>Dissulfuribacterales</taxon>
        <taxon>Dissulfuribacteraceae</taxon>
        <taxon>Dissulfuribacter</taxon>
    </lineage>
</organism>
<dbReference type="GO" id="GO:0065002">
    <property type="term" value="P:intracellular protein transmembrane transport"/>
    <property type="evidence" value="ECO:0007669"/>
    <property type="project" value="TreeGrafter"/>
</dbReference>
<dbReference type="GO" id="GO:0009977">
    <property type="term" value="F:proton motive force dependent protein transmembrane transporter activity"/>
    <property type="evidence" value="ECO:0007669"/>
    <property type="project" value="TreeGrafter"/>
</dbReference>
<evidence type="ECO:0000313" key="6">
    <source>
        <dbReference type="EMBL" id="HFC47000.1"/>
    </source>
</evidence>
<dbReference type="GO" id="GO:0033281">
    <property type="term" value="C:TAT protein transport complex"/>
    <property type="evidence" value="ECO:0007669"/>
    <property type="project" value="TreeGrafter"/>
</dbReference>
<keyword evidence="3 5" id="KW-1133">Transmembrane helix</keyword>
<evidence type="ECO:0000256" key="1">
    <source>
        <dbReference type="ARBA" id="ARBA00004141"/>
    </source>
</evidence>
<accession>A0A7V2SW24</accession>
<sequence length="144" mass="16521">MNTEILKSLEYLDLGPFKGHLEELRSRLLRTILFFSGVFLIAYWFSESIMGLLLMPLSTSFLNQGQGLVYTALTEGFFAYLKVAFWTSLFFTTPFFVYQVWAFVAPGLYDHEKGFLRRVLFWGGGLFFSGALFGFFVLFPAILS</sequence>
<keyword evidence="4 5" id="KW-0472">Membrane</keyword>
<gene>
    <name evidence="6" type="ORF">ENJ63_03875</name>
</gene>
<dbReference type="Pfam" id="PF00902">
    <property type="entry name" value="TatC"/>
    <property type="match status" value="1"/>
</dbReference>
<keyword evidence="2 5" id="KW-0812">Transmembrane</keyword>
<dbReference type="AlphaFoldDB" id="A0A7V2SW24"/>
<evidence type="ECO:0000256" key="5">
    <source>
        <dbReference type="SAM" id="Phobius"/>
    </source>
</evidence>
<comment type="caution">
    <text evidence="6">The sequence shown here is derived from an EMBL/GenBank/DDBJ whole genome shotgun (WGS) entry which is preliminary data.</text>
</comment>
<dbReference type="PANTHER" id="PTHR30371:SF0">
    <property type="entry name" value="SEC-INDEPENDENT PROTEIN TRANSLOCASE PROTEIN TATC, CHLOROPLASTIC-RELATED"/>
    <property type="match status" value="1"/>
</dbReference>
<proteinExistence type="predicted"/>
<name>A0A7V2SW24_9BACT</name>
<evidence type="ECO:0000256" key="4">
    <source>
        <dbReference type="ARBA" id="ARBA00023136"/>
    </source>
</evidence>
<dbReference type="InterPro" id="IPR002033">
    <property type="entry name" value="TatC"/>
</dbReference>
<protein>
    <submittedName>
        <fullName evidence="6">Preprotein translocase subunit TatC</fullName>
    </submittedName>
</protein>
<evidence type="ECO:0000256" key="2">
    <source>
        <dbReference type="ARBA" id="ARBA00022692"/>
    </source>
</evidence>
<dbReference type="Proteomes" id="UP000885797">
    <property type="component" value="Unassembled WGS sequence"/>
</dbReference>
<feature type="transmembrane region" description="Helical" evidence="5">
    <location>
        <begin position="77"/>
        <end position="98"/>
    </location>
</feature>
<feature type="transmembrane region" description="Helical" evidence="5">
    <location>
        <begin position="32"/>
        <end position="57"/>
    </location>
</feature>
<feature type="transmembrane region" description="Helical" evidence="5">
    <location>
        <begin position="119"/>
        <end position="143"/>
    </location>
</feature>
<comment type="subcellular location">
    <subcellularLocation>
        <location evidence="1">Membrane</location>
        <topology evidence="1">Multi-pass membrane protein</topology>
    </subcellularLocation>
</comment>
<reference evidence="6" key="1">
    <citation type="journal article" date="2020" name="mSystems">
        <title>Genome- and Community-Level Interaction Insights into Carbon Utilization and Element Cycling Functions of Hydrothermarchaeota in Hydrothermal Sediment.</title>
        <authorList>
            <person name="Zhou Z."/>
            <person name="Liu Y."/>
            <person name="Xu W."/>
            <person name="Pan J."/>
            <person name="Luo Z.H."/>
            <person name="Li M."/>
        </authorList>
    </citation>
    <scope>NUCLEOTIDE SEQUENCE [LARGE SCALE GENOMIC DNA]</scope>
    <source>
        <strain evidence="6">HyVt-503</strain>
    </source>
</reference>